<gene>
    <name evidence="1" type="ORF">DVH24_024938</name>
</gene>
<accession>A0A498JN20</accession>
<name>A0A498JN20_MALDO</name>
<protein>
    <recommendedName>
        <fullName evidence="3">MalT-like TPR region domain-containing protein</fullName>
    </recommendedName>
</protein>
<dbReference type="Proteomes" id="UP000290289">
    <property type="component" value="Chromosome 7"/>
</dbReference>
<evidence type="ECO:0008006" key="3">
    <source>
        <dbReference type="Google" id="ProtNLM"/>
    </source>
</evidence>
<dbReference type="STRING" id="3750.A0A498JN20"/>
<proteinExistence type="predicted"/>
<organism evidence="1 2">
    <name type="scientific">Malus domestica</name>
    <name type="common">Apple</name>
    <name type="synonym">Pyrus malus</name>
    <dbReference type="NCBI Taxonomy" id="3750"/>
    <lineage>
        <taxon>Eukaryota</taxon>
        <taxon>Viridiplantae</taxon>
        <taxon>Streptophyta</taxon>
        <taxon>Embryophyta</taxon>
        <taxon>Tracheophyta</taxon>
        <taxon>Spermatophyta</taxon>
        <taxon>Magnoliopsida</taxon>
        <taxon>eudicotyledons</taxon>
        <taxon>Gunneridae</taxon>
        <taxon>Pentapetalae</taxon>
        <taxon>rosids</taxon>
        <taxon>fabids</taxon>
        <taxon>Rosales</taxon>
        <taxon>Rosaceae</taxon>
        <taxon>Amygdaloideae</taxon>
        <taxon>Maleae</taxon>
        <taxon>Malus</taxon>
    </lineage>
</organism>
<dbReference type="EMBL" id="RDQH01000333">
    <property type="protein sequence ID" value="RXH95254.1"/>
    <property type="molecule type" value="Genomic_DNA"/>
</dbReference>
<sequence>MSSNYMALDDSIMDKMRIDLAGLLHAVGRGKEGRELLEECLMITERYKDLGKDSGPDEQSISFPMLHLAVTLYHLKRDEEAEQLALEALRIREKPFGKGLPSRCGGSRLFGVIQTRLTKDDESLLGPLKRVLSIHEKEFGPESEEVTITLKKIVFYLNKLGRKNNVFPLQNRLSALRLKFKQRIQLNYVL</sequence>
<evidence type="ECO:0000313" key="1">
    <source>
        <dbReference type="EMBL" id="RXH95254.1"/>
    </source>
</evidence>
<dbReference type="Gene3D" id="1.25.40.10">
    <property type="entry name" value="Tetratricopeptide repeat domain"/>
    <property type="match status" value="1"/>
</dbReference>
<comment type="caution">
    <text evidence="1">The sequence shown here is derived from an EMBL/GenBank/DDBJ whole genome shotgun (WGS) entry which is preliminary data.</text>
</comment>
<keyword evidence="2" id="KW-1185">Reference proteome</keyword>
<dbReference type="InterPro" id="IPR011990">
    <property type="entry name" value="TPR-like_helical_dom_sf"/>
</dbReference>
<dbReference type="Pfam" id="PF13374">
    <property type="entry name" value="TPR_10"/>
    <property type="match status" value="1"/>
</dbReference>
<evidence type="ECO:0000313" key="2">
    <source>
        <dbReference type="Proteomes" id="UP000290289"/>
    </source>
</evidence>
<reference evidence="1 2" key="1">
    <citation type="submission" date="2018-10" db="EMBL/GenBank/DDBJ databases">
        <title>A high-quality apple genome assembly.</title>
        <authorList>
            <person name="Hu J."/>
        </authorList>
    </citation>
    <scope>NUCLEOTIDE SEQUENCE [LARGE SCALE GENOMIC DNA]</scope>
    <source>
        <strain evidence="2">cv. HFTH1</strain>
        <tissue evidence="1">Young leaf</tissue>
    </source>
</reference>
<dbReference type="SUPFAM" id="SSF48452">
    <property type="entry name" value="TPR-like"/>
    <property type="match status" value="1"/>
</dbReference>
<dbReference type="AlphaFoldDB" id="A0A498JN20"/>